<evidence type="ECO:0000256" key="2">
    <source>
        <dbReference type="ARBA" id="ARBA00013194"/>
    </source>
</evidence>
<evidence type="ECO:0000256" key="6">
    <source>
        <dbReference type="PROSITE-ProRule" id="PRU00278"/>
    </source>
</evidence>
<dbReference type="PANTHER" id="PTHR47245">
    <property type="entry name" value="PEPTIDYLPROLYL ISOMERASE"/>
    <property type="match status" value="1"/>
</dbReference>
<dbReference type="SUPFAM" id="SSF54534">
    <property type="entry name" value="FKBP-like"/>
    <property type="match status" value="1"/>
</dbReference>
<dbReference type="InterPro" id="IPR027304">
    <property type="entry name" value="Trigger_fact/SurA_dom_sf"/>
</dbReference>
<feature type="transmembrane region" description="Helical" evidence="7">
    <location>
        <begin position="6"/>
        <end position="26"/>
    </location>
</feature>
<keyword evidence="7" id="KW-1133">Transmembrane helix</keyword>
<name>A0A6B3TSE8_9BACI</name>
<dbReference type="SUPFAM" id="SSF109998">
    <property type="entry name" value="Triger factor/SurA peptide-binding domain-like"/>
    <property type="match status" value="1"/>
</dbReference>
<evidence type="ECO:0000313" key="9">
    <source>
        <dbReference type="EMBL" id="NEX79955.1"/>
    </source>
</evidence>
<dbReference type="PROSITE" id="PS01096">
    <property type="entry name" value="PPIC_PPIASE_1"/>
    <property type="match status" value="1"/>
</dbReference>
<sequence length="295" mass="34576">MGKKQLQLIIVGLIVLNCLTIVFFLFKLNSVNRELHNDEVVATVGKQSITRQKWLNELEARYGKEVLKDLINYKVIQVMAKKNNINISEQEIDREFLLLQANQSFESKNAADEKQWKEQIRNSLILEELLTKDVIISEKELKGYYDKHKDLFNIPDVYHLSHIVVRTKKEAEDAYKELSQGSSFSALAMERSIDEFSANEGGDIGFLTERDKRYPDQYVEIAKKLKNKTYSKPFKTEDGYILLWLEKKIKGKNYSYKEVRSQIRRQMALEQMKTPASVETLWEEAKVEWFYGKTK</sequence>
<dbReference type="EMBL" id="JAAIUV010000026">
    <property type="protein sequence ID" value="NEX79955.1"/>
    <property type="molecule type" value="Genomic_DNA"/>
</dbReference>
<keyword evidence="10" id="KW-1185">Reference proteome</keyword>
<dbReference type="EC" id="5.2.1.8" evidence="2"/>
<dbReference type="InterPro" id="IPR046357">
    <property type="entry name" value="PPIase_dom_sf"/>
</dbReference>
<keyword evidence="5 6" id="KW-0413">Isomerase</keyword>
<dbReference type="PANTHER" id="PTHR47245:SF1">
    <property type="entry name" value="FOLDASE PROTEIN PRSA"/>
    <property type="match status" value="1"/>
</dbReference>
<dbReference type="Pfam" id="PF13145">
    <property type="entry name" value="Rotamase_2"/>
    <property type="match status" value="1"/>
</dbReference>
<dbReference type="InterPro" id="IPR000297">
    <property type="entry name" value="PPIase_PpiC"/>
</dbReference>
<proteinExistence type="predicted"/>
<organism evidence="9 10">
    <name type="scientific">Neobacillus thermocopriae</name>
    <dbReference type="NCBI Taxonomy" id="1215031"/>
    <lineage>
        <taxon>Bacteria</taxon>
        <taxon>Bacillati</taxon>
        <taxon>Bacillota</taxon>
        <taxon>Bacilli</taxon>
        <taxon>Bacillales</taxon>
        <taxon>Bacillaceae</taxon>
        <taxon>Neobacillus</taxon>
    </lineage>
</organism>
<evidence type="ECO:0000256" key="3">
    <source>
        <dbReference type="ARBA" id="ARBA00022729"/>
    </source>
</evidence>
<feature type="domain" description="PpiC" evidence="8">
    <location>
        <begin position="155"/>
        <end position="247"/>
    </location>
</feature>
<keyword evidence="7" id="KW-0472">Membrane</keyword>
<gene>
    <name evidence="9" type="ORF">G4Z05_13920</name>
</gene>
<dbReference type="Gene3D" id="1.10.4030.10">
    <property type="entry name" value="Porin chaperone SurA, peptide-binding domain"/>
    <property type="match status" value="1"/>
</dbReference>
<comment type="caution">
    <text evidence="9">The sequence shown here is derived from an EMBL/GenBank/DDBJ whole genome shotgun (WGS) entry which is preliminary data.</text>
</comment>
<dbReference type="InterPro" id="IPR023058">
    <property type="entry name" value="PPIase_PpiC_CS"/>
</dbReference>
<dbReference type="GO" id="GO:0003755">
    <property type="term" value="F:peptidyl-prolyl cis-trans isomerase activity"/>
    <property type="evidence" value="ECO:0007669"/>
    <property type="project" value="UniProtKB-KW"/>
</dbReference>
<keyword evidence="7" id="KW-0812">Transmembrane</keyword>
<keyword evidence="3" id="KW-0732">Signal</keyword>
<evidence type="ECO:0000256" key="4">
    <source>
        <dbReference type="ARBA" id="ARBA00023110"/>
    </source>
</evidence>
<evidence type="ECO:0000313" key="10">
    <source>
        <dbReference type="Proteomes" id="UP000481621"/>
    </source>
</evidence>
<accession>A0A6B3TSE8</accession>
<evidence type="ECO:0000256" key="5">
    <source>
        <dbReference type="ARBA" id="ARBA00023235"/>
    </source>
</evidence>
<dbReference type="Proteomes" id="UP000481621">
    <property type="component" value="Unassembled WGS sequence"/>
</dbReference>
<evidence type="ECO:0000256" key="1">
    <source>
        <dbReference type="ARBA" id="ARBA00000971"/>
    </source>
</evidence>
<dbReference type="AlphaFoldDB" id="A0A6B3TSE8"/>
<dbReference type="InterPro" id="IPR050245">
    <property type="entry name" value="PrsA_foldase"/>
</dbReference>
<dbReference type="Pfam" id="PF13624">
    <property type="entry name" value="SurA_N_3"/>
    <property type="match status" value="1"/>
</dbReference>
<reference evidence="9" key="1">
    <citation type="submission" date="2020-02" db="EMBL/GenBank/DDBJ databases">
        <title>Bacillus sedimentmangrovi sp. nov., isolated from sediment of the mangrove ecosystem.</title>
        <authorList>
            <person name="Liu G."/>
        </authorList>
    </citation>
    <scope>NUCLEOTIDE SEQUENCE [LARGE SCALE GENOMIC DNA]</scope>
    <source>
        <strain evidence="9">SgZ-7</strain>
    </source>
</reference>
<protein>
    <recommendedName>
        <fullName evidence="2">peptidylprolyl isomerase</fullName>
        <ecNumber evidence="2">5.2.1.8</ecNumber>
    </recommendedName>
</protein>
<evidence type="ECO:0000259" key="8">
    <source>
        <dbReference type="PROSITE" id="PS50198"/>
    </source>
</evidence>
<dbReference type="Gene3D" id="3.10.50.40">
    <property type="match status" value="1"/>
</dbReference>
<comment type="catalytic activity">
    <reaction evidence="1">
        <text>[protein]-peptidylproline (omega=180) = [protein]-peptidylproline (omega=0)</text>
        <dbReference type="Rhea" id="RHEA:16237"/>
        <dbReference type="Rhea" id="RHEA-COMP:10747"/>
        <dbReference type="Rhea" id="RHEA-COMP:10748"/>
        <dbReference type="ChEBI" id="CHEBI:83833"/>
        <dbReference type="ChEBI" id="CHEBI:83834"/>
        <dbReference type="EC" id="5.2.1.8"/>
    </reaction>
</comment>
<evidence type="ECO:0000256" key="7">
    <source>
        <dbReference type="SAM" id="Phobius"/>
    </source>
</evidence>
<keyword evidence="4 6" id="KW-0697">Rotamase</keyword>
<dbReference type="PROSITE" id="PS50198">
    <property type="entry name" value="PPIC_PPIASE_2"/>
    <property type="match status" value="1"/>
</dbReference>
<dbReference type="RefSeq" id="WP_163252444.1">
    <property type="nucleotide sequence ID" value="NZ_JAAIUV010000026.1"/>
</dbReference>